<dbReference type="RefSeq" id="WP_198638915.1">
    <property type="nucleotide sequence ID" value="NZ_JAEHNY010000009.1"/>
</dbReference>
<dbReference type="Proteomes" id="UP000635665">
    <property type="component" value="Unassembled WGS sequence"/>
</dbReference>
<name>A0ABS0TJ15_9FLAO</name>
<gene>
    <name evidence="1" type="ORF">I6U50_11340</name>
</gene>
<accession>A0ABS0TJ15</accession>
<dbReference type="Gene3D" id="3.30.450.20">
    <property type="entry name" value="PAS domain"/>
    <property type="match status" value="1"/>
</dbReference>
<comment type="caution">
    <text evidence="1">The sequence shown here is derived from an EMBL/GenBank/DDBJ whole genome shotgun (WGS) entry which is preliminary data.</text>
</comment>
<dbReference type="SUPFAM" id="SSF55785">
    <property type="entry name" value="PYP-like sensor domain (PAS domain)"/>
    <property type="match status" value="1"/>
</dbReference>
<keyword evidence="2" id="KW-1185">Reference proteome</keyword>
<protein>
    <submittedName>
        <fullName evidence="1">PAS domain-containing protein</fullName>
    </submittedName>
</protein>
<sequence>MQSRLSLGNRILSQYFENSIIPQLFVDVNLFIRELTPATEEHFGISRDCIGQKLHSIKNKLCHKAFIENVRGVLITERVVQKEIELSDGRLYQLCIQPYFTDYEEEIDGVILTYIQINDSVTLKEENKELRLENKKLKSLLIRELNVS</sequence>
<dbReference type="EMBL" id="JAEHNY010000009">
    <property type="protein sequence ID" value="MBI6120612.1"/>
    <property type="molecule type" value="Genomic_DNA"/>
</dbReference>
<evidence type="ECO:0000313" key="1">
    <source>
        <dbReference type="EMBL" id="MBI6120612.1"/>
    </source>
</evidence>
<dbReference type="InterPro" id="IPR035965">
    <property type="entry name" value="PAS-like_dom_sf"/>
</dbReference>
<organism evidence="1 2">
    <name type="scientific">Salegentibacter maritimus</name>
    <dbReference type="NCBI Taxonomy" id="2794347"/>
    <lineage>
        <taxon>Bacteria</taxon>
        <taxon>Pseudomonadati</taxon>
        <taxon>Bacteroidota</taxon>
        <taxon>Flavobacteriia</taxon>
        <taxon>Flavobacteriales</taxon>
        <taxon>Flavobacteriaceae</taxon>
        <taxon>Salegentibacter</taxon>
    </lineage>
</organism>
<evidence type="ECO:0000313" key="2">
    <source>
        <dbReference type="Proteomes" id="UP000635665"/>
    </source>
</evidence>
<reference evidence="1 2" key="1">
    <citation type="submission" date="2020-12" db="EMBL/GenBank/DDBJ databases">
        <title>Salegentibacter orientalis sp. nov., isolated from costal sediment.</title>
        <authorList>
            <person name="Lian F.-B."/>
        </authorList>
    </citation>
    <scope>NUCLEOTIDE SEQUENCE [LARGE SCALE GENOMIC DNA]</scope>
    <source>
        <strain evidence="1 2">F60176</strain>
    </source>
</reference>
<dbReference type="Pfam" id="PF13596">
    <property type="entry name" value="PAS_10"/>
    <property type="match status" value="1"/>
</dbReference>
<proteinExistence type="predicted"/>